<gene>
    <name evidence="1" type="ORF">AAFP32_07650</name>
</gene>
<organism evidence="1">
    <name type="scientific">Brevibacterium koreense</name>
    <dbReference type="NCBI Taxonomy" id="3140787"/>
    <lineage>
        <taxon>Bacteria</taxon>
        <taxon>Bacillati</taxon>
        <taxon>Actinomycetota</taxon>
        <taxon>Actinomycetes</taxon>
        <taxon>Micrococcales</taxon>
        <taxon>Brevibacteriaceae</taxon>
        <taxon>Brevibacterium</taxon>
    </lineage>
</organism>
<proteinExistence type="predicted"/>
<name>A0AAU7URY8_9MICO</name>
<sequence>MALSAGLKLIQWARRPAVTTRDREQVVRNRRHAQFRRLSRDERVKEQREREIAKYLYQVRPMI</sequence>
<reference evidence="1" key="1">
    <citation type="submission" date="2024-06" db="EMBL/GenBank/DDBJ databases">
        <title>Brevibacterium koreense sp. nov., isolated from jogae-jeotgal, a Korean fermented seafood.</title>
        <authorList>
            <person name="Whon T.W."/>
            <person name="Nam S."/>
            <person name="Kim Y."/>
        </authorList>
    </citation>
    <scope>NUCLEOTIDE SEQUENCE</scope>
    <source>
        <strain evidence="1">CBA3109</strain>
    </source>
</reference>
<accession>A0AAU7URY8</accession>
<dbReference type="AlphaFoldDB" id="A0AAU7URY8"/>
<evidence type="ECO:0000313" key="1">
    <source>
        <dbReference type="EMBL" id="XBV90578.1"/>
    </source>
</evidence>
<dbReference type="EMBL" id="CP158281">
    <property type="protein sequence ID" value="XBV90578.1"/>
    <property type="molecule type" value="Genomic_DNA"/>
</dbReference>
<dbReference type="RefSeq" id="WP_350271306.1">
    <property type="nucleotide sequence ID" value="NZ_CP158281.1"/>
</dbReference>
<dbReference type="KEGG" id="bkr:AAFP32_07650"/>
<protein>
    <submittedName>
        <fullName evidence="1">Uncharacterized protein</fullName>
    </submittedName>
</protein>